<dbReference type="EMBL" id="CAUWAG010000020">
    <property type="protein sequence ID" value="CAJ2514115.1"/>
    <property type="molecule type" value="Genomic_DNA"/>
</dbReference>
<feature type="compositionally biased region" description="Basic and acidic residues" evidence="1">
    <location>
        <begin position="52"/>
        <end position="62"/>
    </location>
</feature>
<organism evidence="2 3">
    <name type="scientific">Anthostomella pinea</name>
    <dbReference type="NCBI Taxonomy" id="933095"/>
    <lineage>
        <taxon>Eukaryota</taxon>
        <taxon>Fungi</taxon>
        <taxon>Dikarya</taxon>
        <taxon>Ascomycota</taxon>
        <taxon>Pezizomycotina</taxon>
        <taxon>Sordariomycetes</taxon>
        <taxon>Xylariomycetidae</taxon>
        <taxon>Xylariales</taxon>
        <taxon>Xylariaceae</taxon>
        <taxon>Anthostomella</taxon>
    </lineage>
</organism>
<feature type="region of interest" description="Disordered" evidence="1">
    <location>
        <begin position="47"/>
        <end position="75"/>
    </location>
</feature>
<gene>
    <name evidence="2" type="ORF">KHLLAP_LOCUS14583</name>
</gene>
<sequence length="201" mass="22402">MSSKTDTDLLSQATDKANAEVLQSVLKSLCKASEECRKEASKHLLLSTSTRTAEKRKPDDSSAKSPSTSKKQKAEETLTSRYEKCITCKQVFDIEANDDNACVTHEGYLEMDPECFPDDDQVTYEPSSIDPYTDWRRKEWPEGFIWQCCDRACNEEGCLVQAHIAADAPKSRAAQGSWSRKAPAVIDLCSSDGEEVSDEED</sequence>
<reference evidence="2" key="1">
    <citation type="submission" date="2023-10" db="EMBL/GenBank/DDBJ databases">
        <authorList>
            <person name="Hackl T."/>
        </authorList>
    </citation>
    <scope>NUCLEOTIDE SEQUENCE</scope>
</reference>
<protein>
    <submittedName>
        <fullName evidence="2">Uu.00g022340.m01.CDS01</fullName>
    </submittedName>
</protein>
<evidence type="ECO:0000313" key="3">
    <source>
        <dbReference type="Proteomes" id="UP001295740"/>
    </source>
</evidence>
<dbReference type="Proteomes" id="UP001295740">
    <property type="component" value="Unassembled WGS sequence"/>
</dbReference>
<proteinExistence type="predicted"/>
<evidence type="ECO:0000256" key="1">
    <source>
        <dbReference type="SAM" id="MobiDB-lite"/>
    </source>
</evidence>
<dbReference type="PANTHER" id="PTHR38167">
    <property type="entry name" value="C2H2-TYPE DOMAIN-CONTAINING PROTEIN"/>
    <property type="match status" value="1"/>
</dbReference>
<name>A0AAI8W0R8_9PEZI</name>
<accession>A0AAI8W0R8</accession>
<dbReference type="AlphaFoldDB" id="A0AAI8W0R8"/>
<keyword evidence="3" id="KW-1185">Reference proteome</keyword>
<dbReference type="PANTHER" id="PTHR38167:SF1">
    <property type="entry name" value="C2H2-TYPE DOMAIN-CONTAINING PROTEIN"/>
    <property type="match status" value="1"/>
</dbReference>
<comment type="caution">
    <text evidence="2">The sequence shown here is derived from an EMBL/GenBank/DDBJ whole genome shotgun (WGS) entry which is preliminary data.</text>
</comment>
<evidence type="ECO:0000313" key="2">
    <source>
        <dbReference type="EMBL" id="CAJ2514115.1"/>
    </source>
</evidence>